<comment type="caution">
    <text evidence="1">The sequence shown here is derived from an EMBL/GenBank/DDBJ whole genome shotgun (WGS) entry which is preliminary data.</text>
</comment>
<sequence length="168" mass="18946">MQVECQENLKSISALLRSLNEDQYQYPSTYLSGATIGQHIRHIIEFYTCITSAFTENSPVNFDARKRDPALEKHPLEAIKAIDRIIDYLETQKILGNTALLANYTVDESETCSIPSSFQRELAYCLEHSIHHQALIKIGLLEQGLPELICPDFGVAPSTIKFRMANDS</sequence>
<evidence type="ECO:0000313" key="2">
    <source>
        <dbReference type="Proteomes" id="UP000649799"/>
    </source>
</evidence>
<dbReference type="EMBL" id="JAANYN010000003">
    <property type="protein sequence ID" value="NHE56934.1"/>
    <property type="molecule type" value="Genomic_DNA"/>
</dbReference>
<protein>
    <submittedName>
        <fullName evidence="1">DinB family protein</fullName>
    </submittedName>
</protein>
<organism evidence="1 2">
    <name type="scientific">Cyclobacterium plantarum</name>
    <dbReference type="NCBI Taxonomy" id="2716263"/>
    <lineage>
        <taxon>Bacteria</taxon>
        <taxon>Pseudomonadati</taxon>
        <taxon>Bacteroidota</taxon>
        <taxon>Cytophagia</taxon>
        <taxon>Cytophagales</taxon>
        <taxon>Cyclobacteriaceae</taxon>
        <taxon>Cyclobacterium</taxon>
    </lineage>
</organism>
<dbReference type="SUPFAM" id="SSF109854">
    <property type="entry name" value="DinB/YfiT-like putative metalloenzymes"/>
    <property type="match status" value="1"/>
</dbReference>
<gene>
    <name evidence="1" type="ORF">G9Q97_08930</name>
</gene>
<name>A0ABX0H5M0_9BACT</name>
<reference evidence="1 2" key="1">
    <citation type="submission" date="2020-03" db="EMBL/GenBank/DDBJ databases">
        <title>Cyclobacterium plantarum sp. nov., a marine bacterium isolated from a coastal-marine wetland.</title>
        <authorList>
            <person name="Sanchez-Porro C."/>
            <person name="Ventosa A."/>
            <person name="Amoozegar M."/>
        </authorList>
    </citation>
    <scope>NUCLEOTIDE SEQUENCE [LARGE SCALE GENOMIC DNA]</scope>
    <source>
        <strain evidence="1 2">GBPx2</strain>
    </source>
</reference>
<dbReference type="Gene3D" id="1.20.120.450">
    <property type="entry name" value="dinb family like domain"/>
    <property type="match status" value="1"/>
</dbReference>
<proteinExistence type="predicted"/>
<dbReference type="InterPro" id="IPR034660">
    <property type="entry name" value="DinB/YfiT-like"/>
</dbReference>
<dbReference type="RefSeq" id="WP_166145813.1">
    <property type="nucleotide sequence ID" value="NZ_JAANYN010000003.1"/>
</dbReference>
<dbReference type="PANTHER" id="PTHR39473:SF1">
    <property type="entry name" value="DINB-LIKE DOMAIN-CONTAINING PROTEIN"/>
    <property type="match status" value="1"/>
</dbReference>
<evidence type="ECO:0000313" key="1">
    <source>
        <dbReference type="EMBL" id="NHE56934.1"/>
    </source>
</evidence>
<accession>A0ABX0H5M0</accession>
<keyword evidence="2" id="KW-1185">Reference proteome</keyword>
<dbReference type="Proteomes" id="UP000649799">
    <property type="component" value="Unassembled WGS sequence"/>
</dbReference>
<dbReference type="PANTHER" id="PTHR39473">
    <property type="match status" value="1"/>
</dbReference>